<comment type="caution">
    <text evidence="1">The sequence shown here is derived from an EMBL/GenBank/DDBJ whole genome shotgun (WGS) entry which is preliminary data.</text>
</comment>
<sequence length="263" mass="30782">MSSVQWLEKNGKEKWTKELFDQYVGTEHGKWCGVIERIMVGNNWAYKVKTMQLIKNNIENVNDEKLAITLYHFVVGAILDHCDQVVKEAILLYKYMLHYLIFRKVSNDTIKLILIEIVVSEWKELRFDCYDVFCLDSLDDRMILSLFTQFVTIYPLTDQIEKERLIKTIILLPQHCRGSFQCFDNEFSNKPFEQFTSYKEVFASLFLMNYSSSLANSFISKSLQYQLNSLSPELCPLQTIQRELTNLPPTTVLVKYIDSISSS</sequence>
<dbReference type="VEuPathDB" id="AmoebaDB:EHI_031320"/>
<evidence type="ECO:0000313" key="2">
    <source>
        <dbReference type="Proteomes" id="UP000078387"/>
    </source>
</evidence>
<organism evidence="1 2">
    <name type="scientific">Entamoeba histolytica</name>
    <dbReference type="NCBI Taxonomy" id="5759"/>
    <lineage>
        <taxon>Eukaryota</taxon>
        <taxon>Amoebozoa</taxon>
        <taxon>Evosea</taxon>
        <taxon>Archamoebae</taxon>
        <taxon>Mastigamoebida</taxon>
        <taxon>Entamoebidae</taxon>
        <taxon>Entamoeba</taxon>
    </lineage>
</organism>
<dbReference type="AlphaFoldDB" id="A0A175JRM3"/>
<dbReference type="eggNOG" id="ENOG502RD03">
    <property type="taxonomic scope" value="Eukaryota"/>
</dbReference>
<dbReference type="VEuPathDB" id="AmoebaDB:EHI7A_024710"/>
<gene>
    <name evidence="1" type="ORF">CL6EHI_031320</name>
</gene>
<protein>
    <submittedName>
        <fullName evidence="1">Uncharacterized protein</fullName>
    </submittedName>
</protein>
<accession>A0A175JRM3</accession>
<evidence type="ECO:0000313" key="1">
    <source>
        <dbReference type="EMBL" id="GAT96317.1"/>
    </source>
</evidence>
<proteinExistence type="predicted"/>
<dbReference type="VEuPathDB" id="AmoebaDB:EHI5A_040330"/>
<dbReference type="VEuPathDB" id="AmoebaDB:EHI8A_021760"/>
<dbReference type="VEuPathDB" id="AmoebaDB:KM1_047770"/>
<reference evidence="1 2" key="1">
    <citation type="submission" date="2016-05" db="EMBL/GenBank/DDBJ databases">
        <title>First whole genome sequencing of Entamoeba histolytica HM1:IMSS-clone-6.</title>
        <authorList>
            <person name="Mukherjee Avik.K."/>
            <person name="Izumyama S."/>
            <person name="Nakada-Tsukui K."/>
            <person name="Nozaki T."/>
        </authorList>
    </citation>
    <scope>NUCLEOTIDE SEQUENCE [LARGE SCALE GENOMIC DNA]</scope>
    <source>
        <strain evidence="1 2">HM1:IMSS clone 6</strain>
    </source>
</reference>
<dbReference type="EMBL" id="BDEQ01000001">
    <property type="protein sequence ID" value="GAT96317.1"/>
    <property type="molecule type" value="Genomic_DNA"/>
</dbReference>
<name>A0A175JRM3_ENTHI</name>
<dbReference type="Proteomes" id="UP000078387">
    <property type="component" value="Unassembled WGS sequence"/>
</dbReference>